<dbReference type="Proteomes" id="UP000289738">
    <property type="component" value="Chromosome B02"/>
</dbReference>
<evidence type="ECO:0000313" key="2">
    <source>
        <dbReference type="EMBL" id="RYR25300.1"/>
    </source>
</evidence>
<dbReference type="AlphaFoldDB" id="A0A445AFV8"/>
<proteinExistence type="predicted"/>
<evidence type="ECO:0000313" key="3">
    <source>
        <dbReference type="Proteomes" id="UP000289738"/>
    </source>
</evidence>
<evidence type="ECO:0000256" key="1">
    <source>
        <dbReference type="SAM" id="MobiDB-lite"/>
    </source>
</evidence>
<name>A0A445AFV8_ARAHY</name>
<accession>A0A445AFV8</accession>
<gene>
    <name evidence="2" type="ORF">Ahy_B02g058988</name>
</gene>
<evidence type="ECO:0008006" key="4">
    <source>
        <dbReference type="Google" id="ProtNLM"/>
    </source>
</evidence>
<keyword evidence="3" id="KW-1185">Reference proteome</keyword>
<sequence length="146" mass="16557">MFGLSSGIVSSSIEKDTQPEDSEDSDIEPESSVINIKRKRKIFTNANTNKKAKKIRGAQKLLCEAVERRSSNKNDILGPSITQAIEELDAILGIDPLGQIFVFATRLFLDKDKRELFIALKHKEVKIAWLMNEKNDQKEKENNLIK</sequence>
<reference evidence="2 3" key="1">
    <citation type="submission" date="2019-01" db="EMBL/GenBank/DDBJ databases">
        <title>Sequencing of cultivated peanut Arachis hypogaea provides insights into genome evolution and oil improvement.</title>
        <authorList>
            <person name="Chen X."/>
        </authorList>
    </citation>
    <scope>NUCLEOTIDE SEQUENCE [LARGE SCALE GENOMIC DNA]</scope>
    <source>
        <strain evidence="3">cv. Fuhuasheng</strain>
        <tissue evidence="2">Leaves</tissue>
    </source>
</reference>
<feature type="region of interest" description="Disordered" evidence="1">
    <location>
        <begin position="1"/>
        <end position="31"/>
    </location>
</feature>
<organism evidence="2 3">
    <name type="scientific">Arachis hypogaea</name>
    <name type="common">Peanut</name>
    <dbReference type="NCBI Taxonomy" id="3818"/>
    <lineage>
        <taxon>Eukaryota</taxon>
        <taxon>Viridiplantae</taxon>
        <taxon>Streptophyta</taxon>
        <taxon>Embryophyta</taxon>
        <taxon>Tracheophyta</taxon>
        <taxon>Spermatophyta</taxon>
        <taxon>Magnoliopsida</taxon>
        <taxon>eudicotyledons</taxon>
        <taxon>Gunneridae</taxon>
        <taxon>Pentapetalae</taxon>
        <taxon>rosids</taxon>
        <taxon>fabids</taxon>
        <taxon>Fabales</taxon>
        <taxon>Fabaceae</taxon>
        <taxon>Papilionoideae</taxon>
        <taxon>50 kb inversion clade</taxon>
        <taxon>dalbergioids sensu lato</taxon>
        <taxon>Dalbergieae</taxon>
        <taxon>Pterocarpus clade</taxon>
        <taxon>Arachis</taxon>
    </lineage>
</organism>
<protein>
    <recommendedName>
        <fullName evidence="4">L10-interacting MYB domain-containing protein</fullName>
    </recommendedName>
</protein>
<comment type="caution">
    <text evidence="2">The sequence shown here is derived from an EMBL/GenBank/DDBJ whole genome shotgun (WGS) entry which is preliminary data.</text>
</comment>
<dbReference type="EMBL" id="SDMP01000012">
    <property type="protein sequence ID" value="RYR25300.1"/>
    <property type="molecule type" value="Genomic_DNA"/>
</dbReference>
<feature type="compositionally biased region" description="Acidic residues" evidence="1">
    <location>
        <begin position="19"/>
        <end position="29"/>
    </location>
</feature>